<evidence type="ECO:0000256" key="7">
    <source>
        <dbReference type="PROSITE-ProRule" id="PRU10007"/>
    </source>
</evidence>
<dbReference type="InterPro" id="IPR016161">
    <property type="entry name" value="Ald_DH/histidinol_DH"/>
</dbReference>
<dbReference type="GO" id="GO:0019544">
    <property type="term" value="P:L-arginine catabolic process to L-glutamate"/>
    <property type="evidence" value="ECO:0007669"/>
    <property type="project" value="UniProtKB-UniRule"/>
</dbReference>
<sequence length="487" mass="51099">MSTHYIAGQWQPGLGESLQSLDPVSQAVLWQGQGATAAQVDAAVAAARGAFSLWAAHSLDGRIAVLERFAACLKSRADEVARAIGEETGKPLWEAATEVTSMVNKVAISIQSYRERTGEKSGPLGDATAVLRHKPHGVVAVFGPYNFPGHLPNGHIVPALLAGNCVLFKPSELTPKVAELTVQCWIEAGLPEGVLSLLQGGRETGVALAGHPGIDGLFFTGSSRTGNLLHAQFAGRPDKILALEMGGNNPLIVDQVADVDAAVYTIVQSAFISAGQRCTCARRLLVPQGEWGDALLARLVQVAGQIKVGRFDEQPAPFMGSVISLQAAAQLMQAQQDLLAGDATALLAMTQPQADAALLTPGILDVTAVGERPDEEFFGPLLQVIRYDSFESAIAEANATAYGLAAGLLSDSRARFEQFWLHSRAGIVNWNKQLTGAASTAPFGGIGASGNHRASAYYAADYCAYPVAGLESENLTLPATLTPGVTL</sequence>
<dbReference type="Gene3D" id="3.40.605.10">
    <property type="entry name" value="Aldehyde Dehydrogenase, Chain A, domain 1"/>
    <property type="match status" value="1"/>
</dbReference>
<dbReference type="GO" id="GO:0043824">
    <property type="term" value="F:succinylglutamate-semialdehyde dehydrogenase activity"/>
    <property type="evidence" value="ECO:0007669"/>
    <property type="project" value="UniProtKB-EC"/>
</dbReference>
<organism evidence="10 11">
    <name type="scientific">Ectopseudomonas alcaliphila</name>
    <dbReference type="NCBI Taxonomy" id="101564"/>
    <lineage>
        <taxon>Bacteria</taxon>
        <taxon>Pseudomonadati</taxon>
        <taxon>Pseudomonadota</taxon>
        <taxon>Gammaproteobacteria</taxon>
        <taxon>Pseudomonadales</taxon>
        <taxon>Pseudomonadaceae</taxon>
        <taxon>Ectopseudomonas</taxon>
    </lineage>
</organism>
<keyword evidence="1 6" id="KW-0056">Arginine metabolism</keyword>
<feature type="active site" evidence="6 7">
    <location>
        <position position="244"/>
    </location>
</feature>
<dbReference type="EMBL" id="FNAE01000001">
    <property type="protein sequence ID" value="SDD33418.1"/>
    <property type="molecule type" value="Genomic_DNA"/>
</dbReference>
<evidence type="ECO:0000256" key="5">
    <source>
        <dbReference type="ARBA" id="ARBA00061706"/>
    </source>
</evidence>
<dbReference type="PANTHER" id="PTHR11699">
    <property type="entry name" value="ALDEHYDE DEHYDROGENASE-RELATED"/>
    <property type="match status" value="1"/>
</dbReference>
<dbReference type="RefSeq" id="WP_074675170.1">
    <property type="nucleotide sequence ID" value="NZ_CBCSET010000001.1"/>
</dbReference>
<evidence type="ECO:0000256" key="1">
    <source>
        <dbReference type="ARBA" id="ARBA00022503"/>
    </source>
</evidence>
<dbReference type="HAMAP" id="MF_01174">
    <property type="entry name" value="Aldedh_AstD"/>
    <property type="match status" value="1"/>
</dbReference>
<comment type="similarity">
    <text evidence="5 6">Belongs to the aldehyde dehydrogenase family. AstD subfamily.</text>
</comment>
<dbReference type="InterPro" id="IPR029510">
    <property type="entry name" value="Ald_DH_CS_GLU"/>
</dbReference>
<dbReference type="Pfam" id="PF00171">
    <property type="entry name" value="Aldedh"/>
    <property type="match status" value="1"/>
</dbReference>
<dbReference type="SUPFAM" id="SSF53720">
    <property type="entry name" value="ALDH-like"/>
    <property type="match status" value="1"/>
</dbReference>
<dbReference type="NCBIfam" id="TIGR03240">
    <property type="entry name" value="arg_catab_astD"/>
    <property type="match status" value="1"/>
</dbReference>
<dbReference type="InterPro" id="IPR017649">
    <property type="entry name" value="SuccinylGlu_semiald_DH_AstD"/>
</dbReference>
<dbReference type="PROSITE" id="PS00070">
    <property type="entry name" value="ALDEHYDE_DEHYDR_CYS"/>
    <property type="match status" value="1"/>
</dbReference>
<proteinExistence type="inferred from homology"/>
<protein>
    <recommendedName>
        <fullName evidence="6">N-succinylglutamate 5-semialdehyde dehydrogenase</fullName>
        <ecNumber evidence="6">1.2.1.71</ecNumber>
    </recommendedName>
    <alternativeName>
        <fullName evidence="6">Succinylglutamic semialdehyde dehydrogenase</fullName>
        <shortName evidence="6">SGSD</shortName>
    </alternativeName>
</protein>
<dbReference type="EMBL" id="JAWXXP010000001">
    <property type="protein sequence ID" value="MDX5991394.1"/>
    <property type="molecule type" value="Genomic_DNA"/>
</dbReference>
<evidence type="ECO:0000313" key="10">
    <source>
        <dbReference type="EMBL" id="SDD33418.1"/>
    </source>
</evidence>
<evidence type="ECO:0000256" key="6">
    <source>
        <dbReference type="HAMAP-Rule" id="MF_01174"/>
    </source>
</evidence>
<evidence type="ECO:0000256" key="4">
    <source>
        <dbReference type="ARBA" id="ARBA00060531"/>
    </source>
</evidence>
<dbReference type="NCBIfam" id="NF006992">
    <property type="entry name" value="PRK09457.1"/>
    <property type="match status" value="1"/>
</dbReference>
<dbReference type="Proteomes" id="UP000182413">
    <property type="component" value="Unassembled WGS sequence"/>
</dbReference>
<dbReference type="InterPro" id="IPR016160">
    <property type="entry name" value="Ald_DH_CS_CYS"/>
</dbReference>
<evidence type="ECO:0000256" key="3">
    <source>
        <dbReference type="ARBA" id="ARBA00023027"/>
    </source>
</evidence>
<feature type="binding site" evidence="6">
    <location>
        <begin position="221"/>
        <end position="226"/>
    </location>
    <ligand>
        <name>NAD(+)</name>
        <dbReference type="ChEBI" id="CHEBI:57540"/>
    </ligand>
</feature>
<reference evidence="10 11" key="1">
    <citation type="submission" date="2016-10" db="EMBL/GenBank/DDBJ databases">
        <authorList>
            <person name="de Groot N.N."/>
        </authorList>
    </citation>
    <scope>NUCLEOTIDE SEQUENCE [LARGE SCALE GENOMIC DNA]</scope>
    <source>
        <strain evidence="10 11">JCM 10630</strain>
    </source>
</reference>
<evidence type="ECO:0000313" key="12">
    <source>
        <dbReference type="Proteomes" id="UP001278050"/>
    </source>
</evidence>
<dbReference type="InterPro" id="IPR015590">
    <property type="entry name" value="Aldehyde_DH_dom"/>
</dbReference>
<gene>
    <name evidence="6 9" type="primary">astD</name>
    <name evidence="10" type="ORF">SAMN05216575_101345</name>
    <name evidence="9" type="ORF">SIM71_04965</name>
</gene>
<dbReference type="FunFam" id="3.40.309.10:FF:000013">
    <property type="entry name" value="N-succinylglutamate 5-semialdehyde dehydrogenase"/>
    <property type="match status" value="1"/>
</dbReference>
<evidence type="ECO:0000313" key="11">
    <source>
        <dbReference type="Proteomes" id="UP000182413"/>
    </source>
</evidence>
<feature type="domain" description="Aldehyde dehydrogenase" evidence="8">
    <location>
        <begin position="12"/>
        <end position="461"/>
    </location>
</feature>
<dbReference type="EC" id="1.2.1.71" evidence="6"/>
<accession>A0A1G6TWE3</accession>
<dbReference type="PROSITE" id="PS00687">
    <property type="entry name" value="ALDEHYDE_DEHYDR_GLU"/>
    <property type="match status" value="1"/>
</dbReference>
<evidence type="ECO:0000256" key="2">
    <source>
        <dbReference type="ARBA" id="ARBA00023002"/>
    </source>
</evidence>
<dbReference type="AlphaFoldDB" id="A0A1G6TWE3"/>
<keyword evidence="3 6" id="KW-0520">NAD</keyword>
<evidence type="ECO:0000313" key="9">
    <source>
        <dbReference type="EMBL" id="MDX5991394.1"/>
    </source>
</evidence>
<comment type="catalytic activity">
    <reaction evidence="6">
        <text>N-succinyl-L-glutamate 5-semialdehyde + NAD(+) + H2O = N-succinyl-L-glutamate + NADH + 2 H(+)</text>
        <dbReference type="Rhea" id="RHEA:10812"/>
        <dbReference type="ChEBI" id="CHEBI:15377"/>
        <dbReference type="ChEBI" id="CHEBI:15378"/>
        <dbReference type="ChEBI" id="CHEBI:57540"/>
        <dbReference type="ChEBI" id="CHEBI:57945"/>
        <dbReference type="ChEBI" id="CHEBI:58520"/>
        <dbReference type="ChEBI" id="CHEBI:58763"/>
        <dbReference type="EC" id="1.2.1.71"/>
    </reaction>
</comment>
<comment type="function">
    <text evidence="6">Catalyzes the NAD-dependent reduction of succinylglutamate semialdehyde into succinylglutamate.</text>
</comment>
<dbReference type="Proteomes" id="UP001278050">
    <property type="component" value="Unassembled WGS sequence"/>
</dbReference>
<dbReference type="UniPathway" id="UPA00185">
    <property type="reaction ID" value="UER00282"/>
</dbReference>
<evidence type="ECO:0000259" key="8">
    <source>
        <dbReference type="Pfam" id="PF00171"/>
    </source>
</evidence>
<name>A0A1G6TWE3_9GAMM</name>
<dbReference type="FunFam" id="3.40.605.10:FF:000010">
    <property type="entry name" value="N-succinylglutamate 5-semialdehyde dehydrogenase"/>
    <property type="match status" value="1"/>
</dbReference>
<dbReference type="CDD" id="cd07095">
    <property type="entry name" value="ALDH_SGSD_AstD"/>
    <property type="match status" value="1"/>
</dbReference>
<dbReference type="GO" id="GO:0019545">
    <property type="term" value="P:L-arginine catabolic process to succinate"/>
    <property type="evidence" value="ECO:0007669"/>
    <property type="project" value="UniProtKB-UniRule"/>
</dbReference>
<dbReference type="InterPro" id="IPR016163">
    <property type="entry name" value="Ald_DH_C"/>
</dbReference>
<dbReference type="InterPro" id="IPR016162">
    <property type="entry name" value="Ald_DH_N"/>
</dbReference>
<keyword evidence="2 6" id="KW-0560">Oxidoreductase</keyword>
<dbReference type="Gene3D" id="3.40.309.10">
    <property type="entry name" value="Aldehyde Dehydrogenase, Chain A, domain 2"/>
    <property type="match status" value="1"/>
</dbReference>
<dbReference type="OrthoDB" id="9812625at2"/>
<feature type="active site" evidence="6">
    <location>
        <position position="278"/>
    </location>
</feature>
<comment type="pathway">
    <text evidence="4 6">Amino-acid degradation; L-arginine degradation via AST pathway; L-glutamate and succinate from L-arginine: step 4/5.</text>
</comment>
<reference evidence="9 12" key="2">
    <citation type="submission" date="2023-11" db="EMBL/GenBank/DDBJ databases">
        <title>MicrobeMod: A computational toolkit for identifying prokaryotic methylation and restriction-modification with nanopore sequencing.</title>
        <authorList>
            <person name="Crits-Christoph A."/>
            <person name="Kang S.C."/>
            <person name="Lee H."/>
            <person name="Ostrov N."/>
        </authorList>
    </citation>
    <scope>NUCLEOTIDE SEQUENCE [LARGE SCALE GENOMIC DNA]</scope>
    <source>
        <strain evidence="9 12">ATCC BAA-571</strain>
    </source>
</reference>
<keyword evidence="12" id="KW-1185">Reference proteome</keyword>